<dbReference type="Gene3D" id="2.40.170.20">
    <property type="entry name" value="TonB-dependent receptor, beta-barrel domain"/>
    <property type="match status" value="1"/>
</dbReference>
<keyword evidence="6 8" id="KW-0472">Membrane</keyword>
<keyword evidence="3 8" id="KW-1134">Transmembrane beta strand</keyword>
<keyword evidence="2 8" id="KW-0813">Transport</keyword>
<name>A0ABY5NR37_9FLAO</name>
<dbReference type="InterPro" id="IPR036942">
    <property type="entry name" value="Beta-barrel_TonB_sf"/>
</dbReference>
<keyword evidence="4 8" id="KW-0812">Transmembrane</keyword>
<dbReference type="SUPFAM" id="SSF56935">
    <property type="entry name" value="Porins"/>
    <property type="match status" value="1"/>
</dbReference>
<dbReference type="PANTHER" id="PTHR30442:SF0">
    <property type="entry name" value="FE(3+) DICITRATE TRANSPORT PROTEIN FECA"/>
    <property type="match status" value="1"/>
</dbReference>
<dbReference type="Gene3D" id="2.170.130.10">
    <property type="entry name" value="TonB-dependent receptor, plug domain"/>
    <property type="match status" value="1"/>
</dbReference>
<evidence type="ECO:0000256" key="7">
    <source>
        <dbReference type="ARBA" id="ARBA00023237"/>
    </source>
</evidence>
<evidence type="ECO:0000256" key="9">
    <source>
        <dbReference type="RuleBase" id="RU003357"/>
    </source>
</evidence>
<keyword evidence="5 9" id="KW-0798">TonB box</keyword>
<keyword evidence="13" id="KW-1185">Reference proteome</keyword>
<dbReference type="PROSITE" id="PS52016">
    <property type="entry name" value="TONB_DEPENDENT_REC_3"/>
    <property type="match status" value="1"/>
</dbReference>
<evidence type="ECO:0000256" key="5">
    <source>
        <dbReference type="ARBA" id="ARBA00023077"/>
    </source>
</evidence>
<feature type="domain" description="TonB-dependent receptor-like beta-barrel" evidence="10">
    <location>
        <begin position="310"/>
        <end position="709"/>
    </location>
</feature>
<gene>
    <name evidence="12" type="ORF">NPX36_11840</name>
</gene>
<evidence type="ECO:0000256" key="4">
    <source>
        <dbReference type="ARBA" id="ARBA00022692"/>
    </source>
</evidence>
<evidence type="ECO:0000256" key="6">
    <source>
        <dbReference type="ARBA" id="ARBA00023136"/>
    </source>
</evidence>
<evidence type="ECO:0000313" key="13">
    <source>
        <dbReference type="Proteomes" id="UP001317001"/>
    </source>
</evidence>
<dbReference type="Pfam" id="PF07715">
    <property type="entry name" value="Plug"/>
    <property type="match status" value="1"/>
</dbReference>
<evidence type="ECO:0000259" key="11">
    <source>
        <dbReference type="Pfam" id="PF07715"/>
    </source>
</evidence>
<evidence type="ECO:0000256" key="3">
    <source>
        <dbReference type="ARBA" id="ARBA00022452"/>
    </source>
</evidence>
<comment type="subcellular location">
    <subcellularLocation>
        <location evidence="1 8">Cell outer membrane</location>
        <topology evidence="1 8">Multi-pass membrane protein</topology>
    </subcellularLocation>
</comment>
<dbReference type="PANTHER" id="PTHR30442">
    <property type="entry name" value="IRON III DICITRATE TRANSPORT PROTEIN FECA"/>
    <property type="match status" value="1"/>
</dbReference>
<feature type="domain" description="TonB-dependent receptor plug" evidence="11">
    <location>
        <begin position="49"/>
        <end position="158"/>
    </location>
</feature>
<evidence type="ECO:0000256" key="8">
    <source>
        <dbReference type="PROSITE-ProRule" id="PRU01360"/>
    </source>
</evidence>
<protein>
    <submittedName>
        <fullName evidence="12">TonB-dependent receptor</fullName>
    </submittedName>
</protein>
<comment type="similarity">
    <text evidence="8 9">Belongs to the TonB-dependent receptor family.</text>
</comment>
<evidence type="ECO:0000259" key="10">
    <source>
        <dbReference type="Pfam" id="PF00593"/>
    </source>
</evidence>
<keyword evidence="7 8" id="KW-0998">Cell outer membrane</keyword>
<accession>A0ABY5NR37</accession>
<dbReference type="InterPro" id="IPR037066">
    <property type="entry name" value="Plug_dom_sf"/>
</dbReference>
<dbReference type="EMBL" id="CP102382">
    <property type="protein sequence ID" value="UUV21003.1"/>
    <property type="molecule type" value="Genomic_DNA"/>
</dbReference>
<reference evidence="12 13" key="1">
    <citation type="submission" date="2022-08" db="EMBL/GenBank/DDBJ databases">
        <title>Myroides zhujiangensis sp. nov., a novel bacterium isolated from sediment in the Pearl River Estuary.</title>
        <authorList>
            <person name="Cui L."/>
        </authorList>
    </citation>
    <scope>NUCLEOTIDE SEQUENCE [LARGE SCALE GENOMIC DNA]</scope>
    <source>
        <strain evidence="12 13">SCSIO 72103</strain>
    </source>
</reference>
<dbReference type="Proteomes" id="UP001317001">
    <property type="component" value="Chromosome"/>
</dbReference>
<dbReference type="InterPro" id="IPR039426">
    <property type="entry name" value="TonB-dep_rcpt-like"/>
</dbReference>
<organism evidence="12 13">
    <name type="scientific">Paenimyroides aestuarii</name>
    <dbReference type="NCBI Taxonomy" id="2968490"/>
    <lineage>
        <taxon>Bacteria</taxon>
        <taxon>Pseudomonadati</taxon>
        <taxon>Bacteroidota</taxon>
        <taxon>Flavobacteriia</taxon>
        <taxon>Flavobacteriales</taxon>
        <taxon>Flavobacteriaceae</taxon>
        <taxon>Paenimyroides</taxon>
    </lineage>
</organism>
<dbReference type="InterPro" id="IPR000531">
    <property type="entry name" value="Beta-barrel_TonB"/>
</dbReference>
<dbReference type="RefSeq" id="WP_257498924.1">
    <property type="nucleotide sequence ID" value="NZ_CP102382.1"/>
</dbReference>
<evidence type="ECO:0000256" key="1">
    <source>
        <dbReference type="ARBA" id="ARBA00004571"/>
    </source>
</evidence>
<proteinExistence type="inferred from homology"/>
<evidence type="ECO:0000313" key="12">
    <source>
        <dbReference type="EMBL" id="UUV21003.1"/>
    </source>
</evidence>
<dbReference type="InterPro" id="IPR012910">
    <property type="entry name" value="Plug_dom"/>
</dbReference>
<evidence type="ECO:0000256" key="2">
    <source>
        <dbReference type="ARBA" id="ARBA00022448"/>
    </source>
</evidence>
<dbReference type="Pfam" id="PF00593">
    <property type="entry name" value="TonB_dep_Rec_b-barrel"/>
    <property type="match status" value="1"/>
</dbReference>
<sequence length="740" mass="82565">MKRGVLLTFTTFSFYLTTAQEVTQPIDSVQLEEMVIITDAEIGSKFKSKNQTGSNYFISPEELSRFNYSDVNRILQSVPGVAIVDEEGFGHRPSIGIRGTAPTRTSKITLMEDGVLISPAPYIAPAAYYFPTTNRIHAFEILKGSSQIQYGPFTTGGAVNLISTQIPKYFKGKALLNYGSFNTRNAYFNFGDSNENFGYVVEYNNRSSDGFKKIDYSNTNTGFSGNDYLAKFRVNTNKNAAVYQSLTFKLQYSKEGANETYLGLTDQDFKANPNRRYLASENDHIATEHFQLMATHLIKPSKNINITTKAYRNNFKRNWYKLQDVFLNNESFSLANILKSPTEYQDAYDVLTANTNGGENSLRYRANNRSYTTTGIQTVANFNFNGSQIKHDLDLGIRYHEESEDRFHWTDGYQIQDEKLLKTSAGVPGTQTNLLTTGYAFSTFALYNVTLNNLKLTPGIRYESMKFTSRNFGTNNTERIPNENIVVNQNTANVFIPGISALYNFNEKLAAFTSIHKGFAPPGVKEGQKPEESVNFELGTRFNKNNFSSEVVFFNNSYTNMLGADTNAAGGTGEGNLFNAGKATVAGLEVLLSYVITNSNQVNIPLTFNYTYTKTQLKSNFNSSVEAWGNVSIGDEIPYIPKHALSASAGVEYKKMKAYLNARYNGDIRTQAGQGTIAPENKIDGFLVFDFSASYEINKYLTLKSQILNVLNNQYAVARVPSGLRPGMPFAINAGVLFNF</sequence>
<keyword evidence="12" id="KW-0675">Receptor</keyword>